<dbReference type="InterPro" id="IPR018626">
    <property type="entry name" value="LCHN/Anr2"/>
</dbReference>
<sequence length="377" mass="40978">MASTDSTLVYNISVLSNIPQTVTELLAPTSSSQRLRPLFTIGVHDIPFLMEDFEASKRRKVDSNDDFADESGSGWIACTTDSILAMKDTLWDMLITMPPPYAPNAKEKVWPTVECPRGVPVKATQRDLRRFRALKSGLARLTATTPKPIAAESPRSDTSTSFKLTAGAFPAPSLENDEALDRIVEPPSWTALAYSGFMWWASAGEQARSEEQEEAAHDAALLADLGLTPHTPSMSKPPKSRSSVSGGLADSIGSVVSRPTVGPDDDEARTELAVIAYFHRLTAQMLTVMGDLVEGSSDCYEDGDDEGDQDAADVPLRSDSEPERIAVRVGSDALESMGLDVWNAHDAEFVKELMAKYFDRKPYIEGKGVEVCGVRVC</sequence>
<dbReference type="InterPro" id="IPR028115">
    <property type="entry name" value="DUF4484"/>
</dbReference>
<feature type="compositionally biased region" description="Low complexity" evidence="1">
    <location>
        <begin position="227"/>
        <end position="245"/>
    </location>
</feature>
<gene>
    <name evidence="3" type="ORF">ColLi_08798</name>
</gene>
<feature type="domain" description="DUF4484" evidence="2">
    <location>
        <begin position="184"/>
        <end position="377"/>
    </location>
</feature>
<dbReference type="PANTHER" id="PTHR28153">
    <property type="entry name" value="PROTEIN, PUTATIVE-RELATED"/>
    <property type="match status" value="1"/>
</dbReference>
<dbReference type="InterPro" id="IPR053056">
    <property type="entry name" value="Lipid_Metab_Assoc_Protein"/>
</dbReference>
<feature type="region of interest" description="Disordered" evidence="1">
    <location>
        <begin position="297"/>
        <end position="320"/>
    </location>
</feature>
<dbReference type="AlphaFoldDB" id="A0AA37LUK7"/>
<evidence type="ECO:0000313" key="3">
    <source>
        <dbReference type="EMBL" id="GJC85960.1"/>
    </source>
</evidence>
<dbReference type="EMBL" id="BPPX01000020">
    <property type="protein sequence ID" value="GJC85960.1"/>
    <property type="molecule type" value="Genomic_DNA"/>
</dbReference>
<dbReference type="Proteomes" id="UP001055172">
    <property type="component" value="Unassembled WGS sequence"/>
</dbReference>
<feature type="compositionally biased region" description="Acidic residues" evidence="1">
    <location>
        <begin position="299"/>
        <end position="311"/>
    </location>
</feature>
<dbReference type="Pfam" id="PF09804">
    <property type="entry name" value="DENND11"/>
    <property type="match status" value="1"/>
</dbReference>
<reference evidence="3 4" key="1">
    <citation type="submission" date="2021-07" db="EMBL/GenBank/DDBJ databases">
        <title>Genome data of Colletotrichum spaethianum.</title>
        <authorList>
            <person name="Utami Y.D."/>
            <person name="Hiruma K."/>
        </authorList>
    </citation>
    <scope>NUCLEOTIDE SEQUENCE [LARGE SCALE GENOMIC DNA]</scope>
    <source>
        <strain evidence="3 4">MAFF 242679</strain>
    </source>
</reference>
<evidence type="ECO:0000256" key="1">
    <source>
        <dbReference type="SAM" id="MobiDB-lite"/>
    </source>
</evidence>
<evidence type="ECO:0000313" key="4">
    <source>
        <dbReference type="Proteomes" id="UP001055172"/>
    </source>
</evidence>
<accession>A0AA37LUK7</accession>
<name>A0AA37LUK7_9PEZI</name>
<proteinExistence type="predicted"/>
<evidence type="ECO:0000259" key="2">
    <source>
        <dbReference type="Pfam" id="PF14831"/>
    </source>
</evidence>
<feature type="region of interest" description="Disordered" evidence="1">
    <location>
        <begin position="227"/>
        <end position="265"/>
    </location>
</feature>
<dbReference type="PANTHER" id="PTHR28153:SF1">
    <property type="entry name" value="DUF4484 DOMAIN-CONTAINING PROTEIN"/>
    <property type="match status" value="1"/>
</dbReference>
<organism evidence="3 4">
    <name type="scientific">Colletotrichum liriopes</name>
    <dbReference type="NCBI Taxonomy" id="708192"/>
    <lineage>
        <taxon>Eukaryota</taxon>
        <taxon>Fungi</taxon>
        <taxon>Dikarya</taxon>
        <taxon>Ascomycota</taxon>
        <taxon>Pezizomycotina</taxon>
        <taxon>Sordariomycetes</taxon>
        <taxon>Hypocreomycetidae</taxon>
        <taxon>Glomerellales</taxon>
        <taxon>Glomerellaceae</taxon>
        <taxon>Colletotrichum</taxon>
        <taxon>Colletotrichum spaethianum species complex</taxon>
    </lineage>
</organism>
<protein>
    <recommendedName>
        <fullName evidence="2">DUF4484 domain-containing protein</fullName>
    </recommendedName>
</protein>
<dbReference type="Pfam" id="PF14831">
    <property type="entry name" value="DUF4484"/>
    <property type="match status" value="1"/>
</dbReference>
<dbReference type="GO" id="GO:0005811">
    <property type="term" value="C:lipid droplet"/>
    <property type="evidence" value="ECO:0007669"/>
    <property type="project" value="TreeGrafter"/>
</dbReference>
<comment type="caution">
    <text evidence="3">The sequence shown here is derived from an EMBL/GenBank/DDBJ whole genome shotgun (WGS) entry which is preliminary data.</text>
</comment>
<keyword evidence="4" id="KW-1185">Reference proteome</keyword>